<protein>
    <submittedName>
        <fullName evidence="2">Uncharacterized protein</fullName>
    </submittedName>
</protein>
<feature type="region of interest" description="Disordered" evidence="1">
    <location>
        <begin position="1"/>
        <end position="37"/>
    </location>
</feature>
<comment type="caution">
    <text evidence="2">The sequence shown here is derived from an EMBL/GenBank/DDBJ whole genome shotgun (WGS) entry which is preliminary data.</text>
</comment>
<reference evidence="2" key="1">
    <citation type="journal article" date="2019" name="bioRxiv">
        <title>The Genome of the Zebra Mussel, Dreissena polymorpha: A Resource for Invasive Species Research.</title>
        <authorList>
            <person name="McCartney M.A."/>
            <person name="Auch B."/>
            <person name="Kono T."/>
            <person name="Mallez S."/>
            <person name="Zhang Y."/>
            <person name="Obille A."/>
            <person name="Becker A."/>
            <person name="Abrahante J.E."/>
            <person name="Garbe J."/>
            <person name="Badalamenti J.P."/>
            <person name="Herman A."/>
            <person name="Mangelson H."/>
            <person name="Liachko I."/>
            <person name="Sullivan S."/>
            <person name="Sone E.D."/>
            <person name="Koren S."/>
            <person name="Silverstein K.A.T."/>
            <person name="Beckman K.B."/>
            <person name="Gohl D.M."/>
        </authorList>
    </citation>
    <scope>NUCLEOTIDE SEQUENCE</scope>
    <source>
        <strain evidence="2">Duluth1</strain>
        <tissue evidence="2">Whole animal</tissue>
    </source>
</reference>
<reference evidence="2" key="2">
    <citation type="submission" date="2020-11" db="EMBL/GenBank/DDBJ databases">
        <authorList>
            <person name="McCartney M.A."/>
            <person name="Auch B."/>
            <person name="Kono T."/>
            <person name="Mallez S."/>
            <person name="Becker A."/>
            <person name="Gohl D.M."/>
            <person name="Silverstein K.A.T."/>
            <person name="Koren S."/>
            <person name="Bechman K.B."/>
            <person name="Herman A."/>
            <person name="Abrahante J.E."/>
            <person name="Garbe J."/>
        </authorList>
    </citation>
    <scope>NUCLEOTIDE SEQUENCE</scope>
    <source>
        <strain evidence="2">Duluth1</strain>
        <tissue evidence="2">Whole animal</tissue>
    </source>
</reference>
<evidence type="ECO:0000313" key="2">
    <source>
        <dbReference type="EMBL" id="KAH3736363.1"/>
    </source>
</evidence>
<accession>A0A9D4CZI4</accession>
<organism evidence="2 3">
    <name type="scientific">Dreissena polymorpha</name>
    <name type="common">Zebra mussel</name>
    <name type="synonym">Mytilus polymorpha</name>
    <dbReference type="NCBI Taxonomy" id="45954"/>
    <lineage>
        <taxon>Eukaryota</taxon>
        <taxon>Metazoa</taxon>
        <taxon>Spiralia</taxon>
        <taxon>Lophotrochozoa</taxon>
        <taxon>Mollusca</taxon>
        <taxon>Bivalvia</taxon>
        <taxon>Autobranchia</taxon>
        <taxon>Heteroconchia</taxon>
        <taxon>Euheterodonta</taxon>
        <taxon>Imparidentia</taxon>
        <taxon>Neoheterodontei</taxon>
        <taxon>Myida</taxon>
        <taxon>Dreissenoidea</taxon>
        <taxon>Dreissenidae</taxon>
        <taxon>Dreissena</taxon>
    </lineage>
</organism>
<name>A0A9D4CZI4_DREPO</name>
<feature type="compositionally biased region" description="Acidic residues" evidence="1">
    <location>
        <begin position="15"/>
        <end position="34"/>
    </location>
</feature>
<evidence type="ECO:0000256" key="1">
    <source>
        <dbReference type="SAM" id="MobiDB-lite"/>
    </source>
</evidence>
<dbReference type="EMBL" id="JAIWYP010000011">
    <property type="protein sequence ID" value="KAH3736363.1"/>
    <property type="molecule type" value="Genomic_DNA"/>
</dbReference>
<proteinExistence type="predicted"/>
<dbReference type="AlphaFoldDB" id="A0A9D4CZI4"/>
<keyword evidence="3" id="KW-1185">Reference proteome</keyword>
<evidence type="ECO:0000313" key="3">
    <source>
        <dbReference type="Proteomes" id="UP000828390"/>
    </source>
</evidence>
<sequence>MSANTAISSLCLLTEELDETDDEDDEEPDEELESDVVSGARARHFSMVGRVVKGSSWSIMA</sequence>
<gene>
    <name evidence="2" type="ORF">DPMN_042926</name>
</gene>
<dbReference type="Proteomes" id="UP000828390">
    <property type="component" value="Unassembled WGS sequence"/>
</dbReference>